<dbReference type="Proteomes" id="UP001454036">
    <property type="component" value="Unassembled WGS sequence"/>
</dbReference>
<proteinExistence type="predicted"/>
<comment type="caution">
    <text evidence="1">The sequence shown here is derived from an EMBL/GenBank/DDBJ whole genome shotgun (WGS) entry which is preliminary data.</text>
</comment>
<gene>
    <name evidence="1" type="ORF">LIER_36195</name>
</gene>
<evidence type="ECO:0000313" key="1">
    <source>
        <dbReference type="EMBL" id="GAA0145799.1"/>
    </source>
</evidence>
<accession>A0AAV3P289</accession>
<keyword evidence="2" id="KW-1185">Reference proteome</keyword>
<reference evidence="1 2" key="1">
    <citation type="submission" date="2024-01" db="EMBL/GenBank/DDBJ databases">
        <title>The complete chloroplast genome sequence of Lithospermum erythrorhizon: insights into the phylogenetic relationship among Boraginaceae species and the maternal lineages of purple gromwells.</title>
        <authorList>
            <person name="Okada T."/>
            <person name="Watanabe K."/>
        </authorList>
    </citation>
    <scope>NUCLEOTIDE SEQUENCE [LARGE SCALE GENOMIC DNA]</scope>
</reference>
<dbReference type="AlphaFoldDB" id="A0AAV3P289"/>
<name>A0AAV3P289_LITER</name>
<protein>
    <submittedName>
        <fullName evidence="1">Uncharacterized protein</fullName>
    </submittedName>
</protein>
<sequence>MRVKYRGGEVEGIEVQGVELHGVGDAFMERNDIIYDNHEDVDLEFAAYMRAENFGEDYEPNEDAEVEEENYETYTEIEGGAVYNDVEEAMDDMGPVLNDIGPLTVAVHLKTQKDVENMVQWVKRVRELRMYVHHPSRKLVKSLLLGEMYVDIRSRWPKESLKELDDKEVRLYNAQNQSARNVMLLEW</sequence>
<evidence type="ECO:0000313" key="2">
    <source>
        <dbReference type="Proteomes" id="UP001454036"/>
    </source>
</evidence>
<dbReference type="EMBL" id="BAABME010016398">
    <property type="protein sequence ID" value="GAA0145799.1"/>
    <property type="molecule type" value="Genomic_DNA"/>
</dbReference>
<organism evidence="1 2">
    <name type="scientific">Lithospermum erythrorhizon</name>
    <name type="common">Purple gromwell</name>
    <name type="synonym">Lithospermum officinale var. erythrorhizon</name>
    <dbReference type="NCBI Taxonomy" id="34254"/>
    <lineage>
        <taxon>Eukaryota</taxon>
        <taxon>Viridiplantae</taxon>
        <taxon>Streptophyta</taxon>
        <taxon>Embryophyta</taxon>
        <taxon>Tracheophyta</taxon>
        <taxon>Spermatophyta</taxon>
        <taxon>Magnoliopsida</taxon>
        <taxon>eudicotyledons</taxon>
        <taxon>Gunneridae</taxon>
        <taxon>Pentapetalae</taxon>
        <taxon>asterids</taxon>
        <taxon>lamiids</taxon>
        <taxon>Boraginales</taxon>
        <taxon>Boraginaceae</taxon>
        <taxon>Boraginoideae</taxon>
        <taxon>Lithospermeae</taxon>
        <taxon>Lithospermum</taxon>
    </lineage>
</organism>